<dbReference type="AlphaFoldDB" id="A0A4Y4D5L7"/>
<dbReference type="STRING" id="1272.GCA_900014985_00553"/>
<organism evidence="1 2">
    <name type="scientific">Kocuria varians</name>
    <name type="common">Micrococcus varians</name>
    <dbReference type="NCBI Taxonomy" id="1272"/>
    <lineage>
        <taxon>Bacteria</taxon>
        <taxon>Bacillati</taxon>
        <taxon>Actinomycetota</taxon>
        <taxon>Actinomycetes</taxon>
        <taxon>Micrococcales</taxon>
        <taxon>Micrococcaceae</taxon>
        <taxon>Kocuria</taxon>
    </lineage>
</organism>
<dbReference type="SUPFAM" id="SSF55729">
    <property type="entry name" value="Acyl-CoA N-acyltransferases (Nat)"/>
    <property type="match status" value="1"/>
</dbReference>
<comment type="caution">
    <text evidence="1">The sequence shown here is derived from an EMBL/GenBank/DDBJ whole genome shotgun (WGS) entry which is preliminary data.</text>
</comment>
<accession>A0A4Y4D5L7</accession>
<proteinExistence type="predicted"/>
<evidence type="ECO:0000313" key="1">
    <source>
        <dbReference type="EMBL" id="GEC98843.1"/>
    </source>
</evidence>
<dbReference type="Gene3D" id="3.40.630.30">
    <property type="match status" value="1"/>
</dbReference>
<keyword evidence="2" id="KW-1185">Reference proteome</keyword>
<dbReference type="RefSeq" id="WP_233438764.1">
    <property type="nucleotide sequence ID" value="NZ_BJNW01000007.1"/>
</dbReference>
<dbReference type="Proteomes" id="UP000315730">
    <property type="component" value="Unassembled WGS sequence"/>
</dbReference>
<sequence>MTTVITLRPLRVDDAHDMAEVPAGAELYRYTGGEPPSVSDLQRQYAVQTRGRSADGTEQWFNGIVLAGPEQRPVGYVQATVPGDGSPTEIAWVIGLPWQGGADTRVARRTSSPGSFVIVVSRRSWRTFIRVTPPRSGWRAAWGWTPPSMWWMAR</sequence>
<reference evidence="1 2" key="1">
    <citation type="submission" date="2019-06" db="EMBL/GenBank/DDBJ databases">
        <title>Whole genome shotgun sequence of Kocuria varians NBRC 15358.</title>
        <authorList>
            <person name="Hosoyama A."/>
            <person name="Uohara A."/>
            <person name="Ohji S."/>
            <person name="Ichikawa N."/>
        </authorList>
    </citation>
    <scope>NUCLEOTIDE SEQUENCE [LARGE SCALE GENOMIC DNA]</scope>
    <source>
        <strain evidence="1 2">NBRC 15358</strain>
    </source>
</reference>
<dbReference type="InterPro" id="IPR016181">
    <property type="entry name" value="Acyl_CoA_acyltransferase"/>
</dbReference>
<protein>
    <recommendedName>
        <fullName evidence="3">N-acetyltransferase domain-containing protein</fullName>
    </recommendedName>
</protein>
<gene>
    <name evidence="1" type="ORF">KVA01_09980</name>
</gene>
<dbReference type="EMBL" id="BJNW01000007">
    <property type="protein sequence ID" value="GEC98843.1"/>
    <property type="molecule type" value="Genomic_DNA"/>
</dbReference>
<name>A0A4Y4D5L7_KOCVA</name>
<evidence type="ECO:0000313" key="2">
    <source>
        <dbReference type="Proteomes" id="UP000315730"/>
    </source>
</evidence>
<evidence type="ECO:0008006" key="3">
    <source>
        <dbReference type="Google" id="ProtNLM"/>
    </source>
</evidence>